<reference evidence="6 7" key="1">
    <citation type="submission" date="2022-10" db="EMBL/GenBank/DDBJ databases">
        <title>Pararhodobacter sp. nov., isolated from marine algae.</title>
        <authorList>
            <person name="Choi B.J."/>
            <person name="Kim J.M."/>
            <person name="Lee J.K."/>
            <person name="Choi D.G."/>
            <person name="Jeon C.O."/>
        </authorList>
    </citation>
    <scope>NUCLEOTIDE SEQUENCE [LARGE SCALE GENOMIC DNA]</scope>
    <source>
        <strain evidence="6 7">ZQ420</strain>
    </source>
</reference>
<comment type="similarity">
    <text evidence="1">Belongs to the bacterial luciferase oxidoreductase family.</text>
</comment>
<comment type="caution">
    <text evidence="6">The sequence shown here is derived from an EMBL/GenBank/DDBJ whole genome shotgun (WGS) entry which is preliminary data.</text>
</comment>
<dbReference type="InterPro" id="IPR011251">
    <property type="entry name" value="Luciferase-like_dom"/>
</dbReference>
<evidence type="ECO:0000256" key="2">
    <source>
        <dbReference type="ARBA" id="ARBA00022630"/>
    </source>
</evidence>
<keyword evidence="3" id="KW-0560">Oxidoreductase</keyword>
<dbReference type="PANTHER" id="PTHR30137">
    <property type="entry name" value="LUCIFERASE-LIKE MONOOXYGENASE"/>
    <property type="match status" value="1"/>
</dbReference>
<sequence length="336" mass="37193">MEFGVFDHMDATGQPLAQHLADRLRVVAAYDRLGFRGYHVAEHHATPLGVAGAPSVWLAAVAQHTQRIRLGPLIYILPLYHPLRLAEEVCLLDALSQGRLMLGIGRGASPIEAGFFGIPGPEMQPRYFEATEVLMKALQNDTLDHHGAFYQFDNVPMVVRPVQQPTPELWYASRTPESFVWAAQAGANTVTLALGDEVRALTDIYREAWVAQGKALADLPLIGVSRHIVVADTDAEARALAERAYARWLASFRKLWVDRGFGTPLLDLYPDRWADLEAIGNACAGSPETVLAFTRDQAARCGVNYLLSWFAFGDLSADETIRSVELFAQHVMPEFR</sequence>
<protein>
    <submittedName>
        <fullName evidence="6">LLM class flavin-dependent oxidoreductase</fullName>
    </submittedName>
</protein>
<dbReference type="PANTHER" id="PTHR30137:SF16">
    <property type="entry name" value="BLL0895 PROTEIN"/>
    <property type="match status" value="1"/>
</dbReference>
<dbReference type="InterPro" id="IPR050766">
    <property type="entry name" value="Bact_Lucif_Oxidored"/>
</dbReference>
<dbReference type="Pfam" id="PF00296">
    <property type="entry name" value="Bac_luciferase"/>
    <property type="match status" value="1"/>
</dbReference>
<evidence type="ECO:0000313" key="7">
    <source>
        <dbReference type="Proteomes" id="UP001208938"/>
    </source>
</evidence>
<keyword evidence="4" id="KW-0503">Monooxygenase</keyword>
<evidence type="ECO:0000259" key="5">
    <source>
        <dbReference type="Pfam" id="PF00296"/>
    </source>
</evidence>
<keyword evidence="7" id="KW-1185">Reference proteome</keyword>
<keyword evidence="2" id="KW-0285">Flavoprotein</keyword>
<accession>A0ABT3H1Q9</accession>
<evidence type="ECO:0000256" key="1">
    <source>
        <dbReference type="ARBA" id="ARBA00010426"/>
    </source>
</evidence>
<dbReference type="EMBL" id="JAPDFL010000001">
    <property type="protein sequence ID" value="MCW1933630.1"/>
    <property type="molecule type" value="Genomic_DNA"/>
</dbReference>
<dbReference type="SUPFAM" id="SSF51679">
    <property type="entry name" value="Bacterial luciferase-like"/>
    <property type="match status" value="1"/>
</dbReference>
<name>A0ABT3H1Q9_9RHOB</name>
<evidence type="ECO:0000256" key="3">
    <source>
        <dbReference type="ARBA" id="ARBA00023002"/>
    </source>
</evidence>
<gene>
    <name evidence="6" type="ORF">OKW52_15540</name>
</gene>
<proteinExistence type="inferred from homology"/>
<evidence type="ECO:0000256" key="4">
    <source>
        <dbReference type="ARBA" id="ARBA00023033"/>
    </source>
</evidence>
<organism evidence="6 7">
    <name type="scientific">Pararhodobacter zhoushanensis</name>
    <dbReference type="NCBI Taxonomy" id="2479545"/>
    <lineage>
        <taxon>Bacteria</taxon>
        <taxon>Pseudomonadati</taxon>
        <taxon>Pseudomonadota</taxon>
        <taxon>Alphaproteobacteria</taxon>
        <taxon>Rhodobacterales</taxon>
        <taxon>Paracoccaceae</taxon>
        <taxon>Pararhodobacter</taxon>
    </lineage>
</organism>
<dbReference type="Proteomes" id="UP001208938">
    <property type="component" value="Unassembled WGS sequence"/>
</dbReference>
<dbReference type="InterPro" id="IPR036661">
    <property type="entry name" value="Luciferase-like_sf"/>
</dbReference>
<dbReference type="RefSeq" id="WP_264506514.1">
    <property type="nucleotide sequence ID" value="NZ_JAPDFL010000001.1"/>
</dbReference>
<evidence type="ECO:0000313" key="6">
    <source>
        <dbReference type="EMBL" id="MCW1933630.1"/>
    </source>
</evidence>
<feature type="domain" description="Luciferase-like" evidence="5">
    <location>
        <begin position="1"/>
        <end position="262"/>
    </location>
</feature>
<dbReference type="Gene3D" id="3.20.20.30">
    <property type="entry name" value="Luciferase-like domain"/>
    <property type="match status" value="1"/>
</dbReference>